<dbReference type="GeneID" id="96999770"/>
<dbReference type="EMBL" id="AGEI01000038">
    <property type="protein sequence ID" value="EHR31657.1"/>
    <property type="molecule type" value="Genomic_DNA"/>
</dbReference>
<keyword evidence="3" id="KW-1185">Reference proteome</keyword>
<evidence type="ECO:0008006" key="4">
    <source>
        <dbReference type="Google" id="ProtNLM"/>
    </source>
</evidence>
<dbReference type="Pfam" id="PF05016">
    <property type="entry name" value="ParE_toxin"/>
    <property type="match status" value="1"/>
</dbReference>
<dbReference type="InterPro" id="IPR035093">
    <property type="entry name" value="RelE/ParE_toxin_dom_sf"/>
</dbReference>
<keyword evidence="1" id="KW-1277">Toxin-antitoxin system</keyword>
<evidence type="ECO:0000256" key="1">
    <source>
        <dbReference type="ARBA" id="ARBA00022649"/>
    </source>
</evidence>
<dbReference type="AlphaFoldDB" id="H3NRA5"/>
<dbReference type="HOGENOM" id="CLU_147162_4_0_9"/>
<accession>H3NRA5</accession>
<dbReference type="STRING" id="883114.HMPREF9709_01866"/>
<dbReference type="Gene3D" id="3.30.2310.20">
    <property type="entry name" value="RelE-like"/>
    <property type="match status" value="1"/>
</dbReference>
<protein>
    <recommendedName>
        <fullName evidence="4">RelE/StbE family addiction module toxin</fullName>
    </recommendedName>
</protein>
<organism evidence="2 3">
    <name type="scientific">Helcococcus kunzii ATCC 51366</name>
    <dbReference type="NCBI Taxonomy" id="883114"/>
    <lineage>
        <taxon>Bacteria</taxon>
        <taxon>Bacillati</taxon>
        <taxon>Bacillota</taxon>
        <taxon>Tissierellia</taxon>
        <taxon>Tissierellales</taxon>
        <taxon>Peptoniphilaceae</taxon>
        <taxon>Helcococcus</taxon>
    </lineage>
</organism>
<dbReference type="SUPFAM" id="SSF143011">
    <property type="entry name" value="RelE-like"/>
    <property type="match status" value="1"/>
</dbReference>
<evidence type="ECO:0000313" key="2">
    <source>
        <dbReference type="EMBL" id="EHR31657.1"/>
    </source>
</evidence>
<proteinExistence type="predicted"/>
<comment type="caution">
    <text evidence="2">The sequence shown here is derived from an EMBL/GenBank/DDBJ whole genome shotgun (WGS) entry which is preliminary data.</text>
</comment>
<evidence type="ECO:0000313" key="3">
    <source>
        <dbReference type="Proteomes" id="UP000004191"/>
    </source>
</evidence>
<dbReference type="Proteomes" id="UP000004191">
    <property type="component" value="Unassembled WGS sequence"/>
</dbReference>
<gene>
    <name evidence="2" type="ORF">HMPREF9709_01866</name>
</gene>
<dbReference type="InterPro" id="IPR007712">
    <property type="entry name" value="RelE/ParE_toxin"/>
</dbReference>
<dbReference type="RefSeq" id="WP_005399378.1">
    <property type="nucleotide sequence ID" value="NZ_JH601089.1"/>
</dbReference>
<reference evidence="2 3" key="1">
    <citation type="submission" date="2012-01" db="EMBL/GenBank/DDBJ databases">
        <title>The Genome Sequence of Helcococcus kunzii ATCC 51366.</title>
        <authorList>
            <consortium name="The Broad Institute Genome Sequencing Platform"/>
            <person name="Earl A."/>
            <person name="Ward D."/>
            <person name="Feldgarden M."/>
            <person name="Gevers D."/>
            <person name="Huys G."/>
            <person name="Young S.K."/>
            <person name="Zeng Q."/>
            <person name="Gargeya S."/>
            <person name="Fitzgerald M."/>
            <person name="Haas B."/>
            <person name="Abouelleil A."/>
            <person name="Alvarado L."/>
            <person name="Arachchi H.M."/>
            <person name="Berlin A."/>
            <person name="Chapman S.B."/>
            <person name="Gearin G."/>
            <person name="Goldberg J."/>
            <person name="Griggs A."/>
            <person name="Gujja S."/>
            <person name="Hansen M."/>
            <person name="Heiman D."/>
            <person name="Howarth C."/>
            <person name="Larimer J."/>
            <person name="Lui A."/>
            <person name="MacDonald P.J.P."/>
            <person name="McCowen C."/>
            <person name="Montmayeur A."/>
            <person name="Murphy C."/>
            <person name="Neiman D."/>
            <person name="Pearson M."/>
            <person name="Priest M."/>
            <person name="Roberts A."/>
            <person name="Saif S."/>
            <person name="Shea T."/>
            <person name="Sisk P."/>
            <person name="Stolte C."/>
            <person name="Sykes S."/>
            <person name="Wortman J."/>
            <person name="Nusbaum C."/>
            <person name="Birren B."/>
        </authorList>
    </citation>
    <scope>NUCLEOTIDE SEQUENCE [LARGE SCALE GENOMIC DNA]</scope>
    <source>
        <strain evidence="2 3">ATCC 51366</strain>
    </source>
</reference>
<name>H3NRA5_9FIRM</name>
<sequence length="98" mass="11642">MKYNIVISEDAYNDLEEIIRYISSNSQYIETAHKFKKKIIDSIFSLSIFPKRNRVYIISENNIKYRSLIINSYRIIYYIENSNVNIIGIIHTSQNNTN</sequence>
<dbReference type="OrthoDB" id="595470at2"/>